<feature type="region of interest" description="Disordered" evidence="1">
    <location>
        <begin position="1"/>
        <end position="61"/>
    </location>
</feature>
<feature type="compositionally biased region" description="Low complexity" evidence="1">
    <location>
        <begin position="17"/>
        <end position="37"/>
    </location>
</feature>
<accession>A0ABT5G111</accession>
<feature type="transmembrane region" description="Helical" evidence="2">
    <location>
        <begin position="69"/>
        <end position="92"/>
    </location>
</feature>
<dbReference type="EMBL" id="JAQOSK010000012">
    <property type="protein sequence ID" value="MDC2958521.1"/>
    <property type="molecule type" value="Genomic_DNA"/>
</dbReference>
<name>A0ABT5G111_9ACTN</name>
<evidence type="ECO:0000256" key="1">
    <source>
        <dbReference type="SAM" id="MobiDB-lite"/>
    </source>
</evidence>
<reference evidence="3 4" key="1">
    <citation type="journal article" date="2015" name="Int. J. Syst. Evol. Microbiol.">
        <title>Streptomyces gilvifuscus sp. nov., an actinomycete that produces antibacterial compounds isolated from soil.</title>
        <authorList>
            <person name="Nguyen T.M."/>
            <person name="Kim J."/>
        </authorList>
    </citation>
    <scope>NUCLEOTIDE SEQUENCE [LARGE SCALE GENOMIC DNA]</scope>
    <source>
        <strain evidence="3 4">T113</strain>
    </source>
</reference>
<keyword evidence="2" id="KW-0472">Membrane</keyword>
<evidence type="ECO:0000256" key="2">
    <source>
        <dbReference type="SAM" id="Phobius"/>
    </source>
</evidence>
<keyword evidence="4" id="KW-1185">Reference proteome</keyword>
<evidence type="ECO:0000313" key="3">
    <source>
        <dbReference type="EMBL" id="MDC2958521.1"/>
    </source>
</evidence>
<organism evidence="3 4">
    <name type="scientific">Streptomyces gilvifuscus</name>
    <dbReference type="NCBI Taxonomy" id="1550617"/>
    <lineage>
        <taxon>Bacteria</taxon>
        <taxon>Bacillati</taxon>
        <taxon>Actinomycetota</taxon>
        <taxon>Actinomycetes</taxon>
        <taxon>Kitasatosporales</taxon>
        <taxon>Streptomycetaceae</taxon>
        <taxon>Streptomyces</taxon>
    </lineage>
</organism>
<dbReference type="Proteomes" id="UP001221328">
    <property type="component" value="Unassembled WGS sequence"/>
</dbReference>
<gene>
    <name evidence="3" type="ORF">PO587_29165</name>
</gene>
<dbReference type="RefSeq" id="WP_200702162.1">
    <property type="nucleotide sequence ID" value="NZ_JAQOSK010000012.1"/>
</dbReference>
<protein>
    <submittedName>
        <fullName evidence="3">Uncharacterized protein</fullName>
    </submittedName>
</protein>
<keyword evidence="2" id="KW-0812">Transmembrane</keyword>
<evidence type="ECO:0000313" key="4">
    <source>
        <dbReference type="Proteomes" id="UP001221328"/>
    </source>
</evidence>
<dbReference type="SUPFAM" id="SSF81995">
    <property type="entry name" value="beta-sandwich domain of Sec23/24"/>
    <property type="match status" value="1"/>
</dbReference>
<comment type="caution">
    <text evidence="3">The sequence shown here is derived from an EMBL/GenBank/DDBJ whole genome shotgun (WGS) entry which is preliminary data.</text>
</comment>
<feature type="compositionally biased region" description="Low complexity" evidence="1">
    <location>
        <begin position="45"/>
        <end position="57"/>
    </location>
</feature>
<sequence length="278" mass="29170">MSTPPPPQGPYGPPNPYGGQQPPQGPYASGPYPQQPQQQPPYGTPYPQQQPYGWGAPPMAPPPRKRRTGLVLGIVGGVVALIVAIVVGLAMVGAKVTGGSFPEAKYTLSLPRTLVDGRYELAKDLSDTEGQKVEKEAEGAWDAKDVRAVVGQYSLGGDQTRGTLVVSGMYGRFNHTELTRKNMMRGAAEGAGAKVAVPAQDFHPEGSDGITVSCEVLTQTQLGTQVTVPVCGWADGNTGASVAEVTTATMSQDPSEVDLDKAAATTARIRTEMRKPIG</sequence>
<keyword evidence="2" id="KW-1133">Transmembrane helix</keyword>
<feature type="compositionally biased region" description="Pro residues" evidence="1">
    <location>
        <begin position="1"/>
        <end position="16"/>
    </location>
</feature>
<proteinExistence type="predicted"/>